<evidence type="ECO:0000256" key="2">
    <source>
        <dbReference type="ARBA" id="ARBA00003150"/>
    </source>
</evidence>
<dbReference type="Gene3D" id="3.20.20.80">
    <property type="entry name" value="Glycosidases"/>
    <property type="match status" value="1"/>
</dbReference>
<evidence type="ECO:0000256" key="5">
    <source>
        <dbReference type="ARBA" id="ARBA00004740"/>
    </source>
</evidence>
<dbReference type="InterPro" id="IPR036156">
    <property type="entry name" value="Beta-gal/glucu_dom_sf"/>
</dbReference>
<dbReference type="InterPro" id="IPR041625">
    <property type="entry name" value="Beta-mannosidase_Ig"/>
</dbReference>
<dbReference type="SUPFAM" id="SSF49303">
    <property type="entry name" value="beta-Galactosidase/glucuronidase domain"/>
    <property type="match status" value="3"/>
</dbReference>
<dbReference type="Pfam" id="PF00703">
    <property type="entry name" value="Glyco_hydro_2"/>
    <property type="match status" value="1"/>
</dbReference>
<evidence type="ECO:0000256" key="17">
    <source>
        <dbReference type="ARBA" id="ARBA00032581"/>
    </source>
</evidence>
<dbReference type="AlphaFoldDB" id="A0A919YPE8"/>
<dbReference type="Gene3D" id="2.60.40.10">
    <property type="entry name" value="Immunoglobulins"/>
    <property type="match status" value="3"/>
</dbReference>
<dbReference type="InterPro" id="IPR017853">
    <property type="entry name" value="GH"/>
</dbReference>
<evidence type="ECO:0000256" key="13">
    <source>
        <dbReference type="ARBA" id="ARBA00023157"/>
    </source>
</evidence>
<dbReference type="GO" id="GO:0004567">
    <property type="term" value="F:beta-mannosidase activity"/>
    <property type="evidence" value="ECO:0007669"/>
    <property type="project" value="UniProtKB-EC"/>
</dbReference>
<protein>
    <recommendedName>
        <fullName evidence="9">Beta-mannosidase</fullName>
        <ecNumber evidence="8">3.2.1.25</ecNumber>
    </recommendedName>
    <alternativeName>
        <fullName evidence="19">Beta-mannosidase B</fullName>
    </alternativeName>
    <alternativeName>
        <fullName evidence="17">Lysosomal beta A mannosidase</fullName>
    </alternativeName>
    <alternativeName>
        <fullName evidence="20">Mannanase B</fullName>
    </alternativeName>
</protein>
<evidence type="ECO:0000259" key="24">
    <source>
        <dbReference type="Pfam" id="PF17786"/>
    </source>
</evidence>
<keyword evidence="11" id="KW-0732">Signal</keyword>
<dbReference type="GO" id="GO:0005576">
    <property type="term" value="C:extracellular region"/>
    <property type="evidence" value="ECO:0007669"/>
    <property type="project" value="UniProtKB-SubCell"/>
</dbReference>
<comment type="subcellular location">
    <subcellularLocation>
        <location evidence="3">Lysosome</location>
    </subcellularLocation>
    <subcellularLocation>
        <location evidence="4">Secreted</location>
    </subcellularLocation>
</comment>
<evidence type="ECO:0000256" key="3">
    <source>
        <dbReference type="ARBA" id="ARBA00004371"/>
    </source>
</evidence>
<evidence type="ECO:0000256" key="14">
    <source>
        <dbReference type="ARBA" id="ARBA00023180"/>
    </source>
</evidence>
<dbReference type="InterPro" id="IPR008979">
    <property type="entry name" value="Galactose-bd-like_sf"/>
</dbReference>
<comment type="function">
    <text evidence="2">Exoglycosidase that cleaves the single beta-linked mannose residue from the non-reducing end of all N-linked glycoprotein oligosaccharides.</text>
</comment>
<dbReference type="Pfam" id="PF17753">
    <property type="entry name" value="Ig_mannosidase"/>
    <property type="match status" value="1"/>
</dbReference>
<evidence type="ECO:0000256" key="20">
    <source>
        <dbReference type="ARBA" id="ARBA00041614"/>
    </source>
</evidence>
<dbReference type="EC" id="3.2.1.25" evidence="8"/>
<dbReference type="SUPFAM" id="SSF49785">
    <property type="entry name" value="Galactose-binding domain-like"/>
    <property type="match status" value="1"/>
</dbReference>
<dbReference type="SUPFAM" id="SSF51445">
    <property type="entry name" value="(Trans)glycosidases"/>
    <property type="match status" value="1"/>
</dbReference>
<organism evidence="26 27">
    <name type="scientific">Paenibacillus montaniterrae</name>
    <dbReference type="NCBI Taxonomy" id="429341"/>
    <lineage>
        <taxon>Bacteria</taxon>
        <taxon>Bacillati</taxon>
        <taxon>Bacillota</taxon>
        <taxon>Bacilli</taxon>
        <taxon>Bacillales</taxon>
        <taxon>Paenibacillaceae</taxon>
        <taxon>Paenibacillus</taxon>
    </lineage>
</organism>
<dbReference type="InterPro" id="IPR041447">
    <property type="entry name" value="Mannosidase_ig"/>
</dbReference>
<dbReference type="GO" id="GO:0005764">
    <property type="term" value="C:lysosome"/>
    <property type="evidence" value="ECO:0007669"/>
    <property type="project" value="UniProtKB-SubCell"/>
</dbReference>
<feature type="domain" description="Glycoside hydrolase family 2 catalytic" evidence="22">
    <location>
        <begin position="385"/>
        <end position="447"/>
    </location>
</feature>
<dbReference type="GO" id="GO:0005975">
    <property type="term" value="P:carbohydrate metabolic process"/>
    <property type="evidence" value="ECO:0007669"/>
    <property type="project" value="InterPro"/>
</dbReference>
<dbReference type="RefSeq" id="WP_213514110.1">
    <property type="nucleotide sequence ID" value="NZ_BOSE01000002.1"/>
</dbReference>
<comment type="caution">
    <text evidence="26">The sequence shown here is derived from an EMBL/GenBank/DDBJ whole genome shotgun (WGS) entry which is preliminary data.</text>
</comment>
<comment type="catalytic activity">
    <reaction evidence="1">
        <text>Hydrolysis of terminal, non-reducing beta-D-mannose residues in beta-D-mannosides.</text>
        <dbReference type="EC" id="3.2.1.25"/>
    </reaction>
</comment>
<feature type="domain" description="Mannosidase Ig/CBM-like" evidence="24">
    <location>
        <begin position="684"/>
        <end position="769"/>
    </location>
</feature>
<feature type="domain" description="Beta-mannosidase-like galactose-binding" evidence="25">
    <location>
        <begin position="10"/>
        <end position="187"/>
    </location>
</feature>
<dbReference type="InterPro" id="IPR013783">
    <property type="entry name" value="Ig-like_fold"/>
</dbReference>
<dbReference type="GO" id="GO:0006516">
    <property type="term" value="P:glycoprotein catabolic process"/>
    <property type="evidence" value="ECO:0007669"/>
    <property type="project" value="TreeGrafter"/>
</dbReference>
<evidence type="ECO:0000256" key="16">
    <source>
        <dbReference type="ARBA" id="ARBA00023295"/>
    </source>
</evidence>
<dbReference type="Gene3D" id="2.60.120.260">
    <property type="entry name" value="Galactose-binding domain-like"/>
    <property type="match status" value="1"/>
</dbReference>
<proteinExistence type="inferred from homology"/>
<dbReference type="FunFam" id="2.60.120.260:FF:000060">
    <property type="entry name" value="Probable beta-mannosidase"/>
    <property type="match status" value="1"/>
</dbReference>
<dbReference type="Pfam" id="PF02836">
    <property type="entry name" value="Glyco_hydro_2_C"/>
    <property type="match status" value="1"/>
</dbReference>
<keyword evidence="12" id="KW-0378">Hydrolase</keyword>
<dbReference type="PANTHER" id="PTHR43730:SF1">
    <property type="entry name" value="BETA-MANNOSIDASE"/>
    <property type="match status" value="1"/>
</dbReference>
<dbReference type="Pfam" id="PF17786">
    <property type="entry name" value="Mannosidase_ig"/>
    <property type="match status" value="1"/>
</dbReference>
<evidence type="ECO:0000256" key="12">
    <source>
        <dbReference type="ARBA" id="ARBA00022801"/>
    </source>
</evidence>
<evidence type="ECO:0000259" key="21">
    <source>
        <dbReference type="Pfam" id="PF00703"/>
    </source>
</evidence>
<dbReference type="InterPro" id="IPR006102">
    <property type="entry name" value="Ig-like_GH2"/>
</dbReference>
<comment type="subunit">
    <text evidence="6">Monomer.</text>
</comment>
<evidence type="ECO:0000259" key="23">
    <source>
        <dbReference type="Pfam" id="PF17753"/>
    </source>
</evidence>
<evidence type="ECO:0000256" key="1">
    <source>
        <dbReference type="ARBA" id="ARBA00000829"/>
    </source>
</evidence>
<comment type="subunit">
    <text evidence="7">Homodimer.</text>
</comment>
<accession>A0A919YPE8</accession>
<feature type="domain" description="Beta-mannosidase Ig-fold" evidence="23">
    <location>
        <begin position="775"/>
        <end position="855"/>
    </location>
</feature>
<dbReference type="PANTHER" id="PTHR43730">
    <property type="entry name" value="BETA-MANNOSIDASE"/>
    <property type="match status" value="1"/>
</dbReference>
<evidence type="ECO:0000313" key="27">
    <source>
        <dbReference type="Proteomes" id="UP000683139"/>
    </source>
</evidence>
<evidence type="ECO:0000259" key="25">
    <source>
        <dbReference type="Pfam" id="PF22666"/>
    </source>
</evidence>
<keyword evidence="27" id="KW-1185">Reference proteome</keyword>
<reference evidence="26" key="1">
    <citation type="submission" date="2021-03" db="EMBL/GenBank/DDBJ databases">
        <title>Antimicrobial resistance genes in bacteria isolated from Japanese honey, and their potential for conferring macrolide and lincosamide resistance in the American foulbrood pathogen Paenibacillus larvae.</title>
        <authorList>
            <person name="Okamoto M."/>
            <person name="Kumagai M."/>
            <person name="Kanamori H."/>
            <person name="Takamatsu D."/>
        </authorList>
    </citation>
    <scope>NUCLEOTIDE SEQUENCE</scope>
    <source>
        <strain evidence="26">J40TS1</strain>
    </source>
</reference>
<keyword evidence="16" id="KW-0326">Glycosidase</keyword>
<evidence type="ECO:0000313" key="26">
    <source>
        <dbReference type="EMBL" id="GIP15844.1"/>
    </source>
</evidence>
<keyword evidence="14" id="KW-0325">Glycoprotein</keyword>
<evidence type="ECO:0000256" key="6">
    <source>
        <dbReference type="ARBA" id="ARBA00011245"/>
    </source>
</evidence>
<evidence type="ECO:0000256" key="7">
    <source>
        <dbReference type="ARBA" id="ARBA00011738"/>
    </source>
</evidence>
<comment type="similarity">
    <text evidence="18">Belongs to the glycosyl hydrolase 2 family. Beta-mannosidase B subfamily.</text>
</comment>
<keyword evidence="10" id="KW-0964">Secreted</keyword>
<evidence type="ECO:0000256" key="4">
    <source>
        <dbReference type="ARBA" id="ARBA00004613"/>
    </source>
</evidence>
<dbReference type="InterPro" id="IPR054593">
    <property type="entry name" value="Beta-mannosidase-like_N2"/>
</dbReference>
<dbReference type="InterPro" id="IPR050887">
    <property type="entry name" value="Beta-mannosidase_GH2"/>
</dbReference>
<feature type="domain" description="Glycoside hydrolase family 2 immunoglobulin-like beta-sandwich" evidence="21">
    <location>
        <begin position="199"/>
        <end position="313"/>
    </location>
</feature>
<keyword evidence="13" id="KW-1015">Disulfide bond</keyword>
<dbReference type="FunFam" id="3.20.20.80:FF:000050">
    <property type="entry name" value="Beta-mannosidase B"/>
    <property type="match status" value="1"/>
</dbReference>
<evidence type="ECO:0000256" key="8">
    <source>
        <dbReference type="ARBA" id="ARBA00012754"/>
    </source>
</evidence>
<dbReference type="InterPro" id="IPR006103">
    <property type="entry name" value="Glyco_hydro_2_cat"/>
</dbReference>
<evidence type="ECO:0000256" key="19">
    <source>
        <dbReference type="ARBA" id="ARBA00041069"/>
    </source>
</evidence>
<evidence type="ECO:0000256" key="18">
    <source>
        <dbReference type="ARBA" id="ARBA00038429"/>
    </source>
</evidence>
<evidence type="ECO:0000256" key="15">
    <source>
        <dbReference type="ARBA" id="ARBA00023228"/>
    </source>
</evidence>
<sequence>MSQTTKIDSWIFKSTDNTEWLPAQVPGCVHTDLLRQKRIADPFYGTNEHDLQWIDKLDWEYKTSFVPSAELLEEQVQELHFHGLDTYANVYLNDELILAADNMFRRWNVDVTGKLAAGSNELRIVFRSPIKEDLPKLRALGYQLPAANDQSELGGLGEERVSIFARKAPYHYGWDWGPRFVTSGIWKPVELVGWSGVIIRDLYIDQLSVNEQQASLLARVKVEAKQSGNLKLKVAAEAEVEAGTGTGTGAWELQLQHTSGVQELTLPIMIAQPKLWWSRGLGEPHRYTFTAEVSSEQPDRSYTAAQTVKTGLRSVKLVRKRDEQGSGVSFYFELNDVPVFAKGANHIPNDSFITEVTEERYHAEVLAAAEANMNMLRVWGGGVYEADVFYDLCDEYGIMVWQDFMFACSMYPGDEQFLESVRQEAIDNVIRLRNHPSIVLWCGNNEIDSAWAHYDEDAGWGWKKQFTAEQREKLWSDYEKIFHELLPDVISELHASVDYWPSSPLVSLSASKAQHANPGTNEGDVHYWGVWHNVEPFENYHIKLGRFMSEYGFQSFPEYRTIRSFAEEDELAIDSNVMKAHQKNGDGNRLIKEYMDIYMQQPVDFKSFLYLSQVLQADAMKMAIEAHRRNMPYCMGSLYWQMNDCWPVASWAGIDYYGRWKALHYYAKRSFAPVMLTAQEQADALNIYLVSDRLQSENGVLTLELFSTSGKLLRSASKEIASPCNTAQLIESLPLADWLAGQSKEEIVLAASWLSEAGERTSYEHYFVKNQQLQLLKPEISVQEQHHEQATTVTLISDVVAKQVVLVAEHDGVWSDNYFDLMPGKPHTVTFKRFTGGSTYQPASSGKLVVQSMYDHIVHASSTIAE</sequence>
<dbReference type="Proteomes" id="UP000683139">
    <property type="component" value="Unassembled WGS sequence"/>
</dbReference>
<evidence type="ECO:0000256" key="11">
    <source>
        <dbReference type="ARBA" id="ARBA00022729"/>
    </source>
</evidence>
<dbReference type="EMBL" id="BOSE01000002">
    <property type="protein sequence ID" value="GIP15844.1"/>
    <property type="molecule type" value="Genomic_DNA"/>
</dbReference>
<comment type="pathway">
    <text evidence="5">Glycan metabolism; N-glycan degradation.</text>
</comment>
<gene>
    <name evidence="26" type="ORF">J40TS1_14860</name>
</gene>
<keyword evidence="15" id="KW-0458">Lysosome</keyword>
<evidence type="ECO:0000256" key="10">
    <source>
        <dbReference type="ARBA" id="ARBA00022525"/>
    </source>
</evidence>
<evidence type="ECO:0000259" key="22">
    <source>
        <dbReference type="Pfam" id="PF02836"/>
    </source>
</evidence>
<dbReference type="Pfam" id="PF22666">
    <property type="entry name" value="Glyco_hydro_2_N2"/>
    <property type="match status" value="1"/>
</dbReference>
<name>A0A919YPE8_9BACL</name>
<evidence type="ECO:0000256" key="9">
    <source>
        <dbReference type="ARBA" id="ARBA00015707"/>
    </source>
</evidence>